<keyword evidence="11 17" id="KW-1133">Transmembrane helix</keyword>
<dbReference type="Pfam" id="PF00672">
    <property type="entry name" value="HAMP"/>
    <property type="match status" value="1"/>
</dbReference>
<dbReference type="CDD" id="cd00082">
    <property type="entry name" value="HisKA"/>
    <property type="match status" value="1"/>
</dbReference>
<dbReference type="CDD" id="cd12912">
    <property type="entry name" value="PDC2_MCP_like"/>
    <property type="match status" value="1"/>
</dbReference>
<evidence type="ECO:0000256" key="4">
    <source>
        <dbReference type="ARBA" id="ARBA00022475"/>
    </source>
</evidence>
<dbReference type="FunFam" id="3.30.565.10:FF:000010">
    <property type="entry name" value="Sensor histidine kinase RcsC"/>
    <property type="match status" value="1"/>
</dbReference>
<feature type="domain" description="Response regulatory" evidence="19">
    <location>
        <begin position="1091"/>
        <end position="1206"/>
    </location>
</feature>
<dbReference type="FunFam" id="1.10.287.130:FF:000038">
    <property type="entry name" value="Sensory transduction histidine kinase"/>
    <property type="match status" value="1"/>
</dbReference>
<keyword evidence="16" id="KW-0175">Coiled coil</keyword>
<feature type="transmembrane region" description="Helical" evidence="17">
    <location>
        <begin position="21"/>
        <end position="47"/>
    </location>
</feature>
<dbReference type="Pfam" id="PF00072">
    <property type="entry name" value="Response_reg"/>
    <property type="match status" value="1"/>
</dbReference>
<dbReference type="Gene3D" id="3.30.450.20">
    <property type="entry name" value="PAS domain"/>
    <property type="match status" value="4"/>
</dbReference>
<dbReference type="GO" id="GO:0000155">
    <property type="term" value="F:phosphorelay sensor kinase activity"/>
    <property type="evidence" value="ECO:0007669"/>
    <property type="project" value="InterPro"/>
</dbReference>
<feature type="domain" description="PAS" evidence="20">
    <location>
        <begin position="450"/>
        <end position="520"/>
    </location>
</feature>
<dbReference type="EC" id="2.7.13.3" evidence="3"/>
<keyword evidence="14" id="KW-0131">Cell cycle</keyword>
<dbReference type="eggNOG" id="COG2205">
    <property type="taxonomic scope" value="Bacteria"/>
</dbReference>
<dbReference type="SMART" id="SM00448">
    <property type="entry name" value="REC"/>
    <property type="match status" value="1"/>
</dbReference>
<name>I3CH13_9GAMM</name>
<feature type="domain" description="PAC" evidence="21">
    <location>
        <begin position="521"/>
        <end position="575"/>
    </location>
</feature>
<dbReference type="SUPFAM" id="SSF55874">
    <property type="entry name" value="ATPase domain of HSP90 chaperone/DNA topoisomerase II/histidine kinase"/>
    <property type="match status" value="1"/>
</dbReference>
<dbReference type="RefSeq" id="WP_002686160.1">
    <property type="nucleotide sequence ID" value="NZ_JH600070.1"/>
</dbReference>
<feature type="domain" description="PAC" evidence="21">
    <location>
        <begin position="784"/>
        <end position="835"/>
    </location>
</feature>
<dbReference type="Pfam" id="PF00512">
    <property type="entry name" value="HisKA"/>
    <property type="match status" value="1"/>
</dbReference>
<evidence type="ECO:0000256" key="5">
    <source>
        <dbReference type="ARBA" id="ARBA00022553"/>
    </source>
</evidence>
<evidence type="ECO:0000256" key="8">
    <source>
        <dbReference type="ARBA" id="ARBA00022741"/>
    </source>
</evidence>
<evidence type="ECO:0000259" key="22">
    <source>
        <dbReference type="PROSITE" id="PS50885"/>
    </source>
</evidence>
<dbReference type="PROSITE" id="PS50885">
    <property type="entry name" value="HAMP"/>
    <property type="match status" value="1"/>
</dbReference>
<keyword evidence="10" id="KW-0067">ATP-binding</keyword>
<evidence type="ECO:0000256" key="9">
    <source>
        <dbReference type="ARBA" id="ARBA00022777"/>
    </source>
</evidence>
<keyword evidence="13 17" id="KW-0472">Membrane</keyword>
<dbReference type="GO" id="GO:0005886">
    <property type="term" value="C:plasma membrane"/>
    <property type="evidence" value="ECO:0007669"/>
    <property type="project" value="UniProtKB-SubCell"/>
</dbReference>
<evidence type="ECO:0000256" key="15">
    <source>
        <dbReference type="PROSITE-ProRule" id="PRU00169"/>
    </source>
</evidence>
<dbReference type="PROSITE" id="PS50109">
    <property type="entry name" value="HIS_KIN"/>
    <property type="match status" value="1"/>
</dbReference>
<dbReference type="InterPro" id="IPR005467">
    <property type="entry name" value="His_kinase_dom"/>
</dbReference>
<dbReference type="SMART" id="SM00304">
    <property type="entry name" value="HAMP"/>
    <property type="match status" value="1"/>
</dbReference>
<evidence type="ECO:0000256" key="11">
    <source>
        <dbReference type="ARBA" id="ARBA00022989"/>
    </source>
</evidence>
<keyword evidence="4" id="KW-1003">Cell membrane</keyword>
<evidence type="ECO:0000313" key="24">
    <source>
        <dbReference type="Proteomes" id="UP000005744"/>
    </source>
</evidence>
<dbReference type="Gene3D" id="6.10.340.10">
    <property type="match status" value="1"/>
</dbReference>
<protein>
    <recommendedName>
        <fullName evidence="3">histidine kinase</fullName>
        <ecNumber evidence="3">2.7.13.3</ecNumber>
    </recommendedName>
</protein>
<feature type="domain" description="Histidine kinase" evidence="18">
    <location>
        <begin position="853"/>
        <end position="1069"/>
    </location>
</feature>
<dbReference type="InterPro" id="IPR033479">
    <property type="entry name" value="dCache_1"/>
</dbReference>
<dbReference type="InterPro" id="IPR001789">
    <property type="entry name" value="Sig_transdc_resp-reg_receiver"/>
</dbReference>
<dbReference type="SMART" id="SM00388">
    <property type="entry name" value="HisKA"/>
    <property type="match status" value="1"/>
</dbReference>
<dbReference type="InterPro" id="IPR004358">
    <property type="entry name" value="Sig_transdc_His_kin-like_C"/>
</dbReference>
<dbReference type="SMART" id="SM00387">
    <property type="entry name" value="HATPase_c"/>
    <property type="match status" value="1"/>
</dbReference>
<evidence type="ECO:0000259" key="20">
    <source>
        <dbReference type="PROSITE" id="PS50112"/>
    </source>
</evidence>
<dbReference type="CDD" id="cd12913">
    <property type="entry name" value="PDC1_MCP_like"/>
    <property type="match status" value="1"/>
</dbReference>
<dbReference type="GO" id="GO:0005524">
    <property type="term" value="F:ATP binding"/>
    <property type="evidence" value="ECO:0007669"/>
    <property type="project" value="UniProtKB-KW"/>
</dbReference>
<dbReference type="InterPro" id="IPR001610">
    <property type="entry name" value="PAC"/>
</dbReference>
<feature type="domain" description="PAS" evidence="20">
    <location>
        <begin position="703"/>
        <end position="761"/>
    </location>
</feature>
<dbReference type="eggNOG" id="COG5002">
    <property type="taxonomic scope" value="Bacteria"/>
</dbReference>
<dbReference type="PROSITE" id="PS50112">
    <property type="entry name" value="PAS"/>
    <property type="match status" value="3"/>
</dbReference>
<dbReference type="SUPFAM" id="SSF47384">
    <property type="entry name" value="Homodimeric domain of signal transducing histidine kinase"/>
    <property type="match status" value="1"/>
</dbReference>
<dbReference type="Pfam" id="PF02743">
    <property type="entry name" value="dCache_1"/>
    <property type="match status" value="1"/>
</dbReference>
<dbReference type="CDD" id="cd06225">
    <property type="entry name" value="HAMP"/>
    <property type="match status" value="1"/>
</dbReference>
<dbReference type="GO" id="GO:0009927">
    <property type="term" value="F:histidine phosphotransfer kinase activity"/>
    <property type="evidence" value="ECO:0007669"/>
    <property type="project" value="TreeGrafter"/>
</dbReference>
<dbReference type="Pfam" id="PF13426">
    <property type="entry name" value="PAS_9"/>
    <property type="match status" value="2"/>
</dbReference>
<gene>
    <name evidence="23" type="ORF">BegalDRAFT_2040</name>
</gene>
<dbReference type="Pfam" id="PF00989">
    <property type="entry name" value="PAS"/>
    <property type="match status" value="1"/>
</dbReference>
<evidence type="ECO:0000256" key="7">
    <source>
        <dbReference type="ARBA" id="ARBA00022692"/>
    </source>
</evidence>
<evidence type="ECO:0000256" key="14">
    <source>
        <dbReference type="ARBA" id="ARBA00023306"/>
    </source>
</evidence>
<evidence type="ECO:0000313" key="23">
    <source>
        <dbReference type="EMBL" id="EIJ42906.1"/>
    </source>
</evidence>
<keyword evidence="7 17" id="KW-0812">Transmembrane</keyword>
<comment type="subcellular location">
    <subcellularLocation>
        <location evidence="2">Cell membrane</location>
        <topology evidence="2">Multi-pass membrane protein</topology>
    </subcellularLocation>
</comment>
<dbReference type="PANTHER" id="PTHR43047:SF72">
    <property type="entry name" value="OSMOSENSING HISTIDINE PROTEIN KINASE SLN1"/>
    <property type="match status" value="1"/>
</dbReference>
<dbReference type="HOGENOM" id="CLU_000445_114_10_6"/>
<dbReference type="InterPro" id="IPR036097">
    <property type="entry name" value="HisK_dim/P_sf"/>
</dbReference>
<dbReference type="InterPro" id="IPR003661">
    <property type="entry name" value="HisK_dim/P_dom"/>
</dbReference>
<evidence type="ECO:0000256" key="6">
    <source>
        <dbReference type="ARBA" id="ARBA00022679"/>
    </source>
</evidence>
<dbReference type="Gene3D" id="3.40.50.2300">
    <property type="match status" value="1"/>
</dbReference>
<evidence type="ECO:0000256" key="1">
    <source>
        <dbReference type="ARBA" id="ARBA00000085"/>
    </source>
</evidence>
<dbReference type="OrthoDB" id="5620463at2"/>
<feature type="modified residue" description="4-aspartylphosphate" evidence="15">
    <location>
        <position position="1139"/>
    </location>
</feature>
<evidence type="ECO:0000256" key="2">
    <source>
        <dbReference type="ARBA" id="ARBA00004651"/>
    </source>
</evidence>
<organism evidence="23 24">
    <name type="scientific">Beggiatoa alba B18LD</name>
    <dbReference type="NCBI Taxonomy" id="395493"/>
    <lineage>
        <taxon>Bacteria</taxon>
        <taxon>Pseudomonadati</taxon>
        <taxon>Pseudomonadota</taxon>
        <taxon>Gammaproteobacteria</taxon>
        <taxon>Thiotrichales</taxon>
        <taxon>Thiotrichaceae</taxon>
        <taxon>Beggiatoa</taxon>
    </lineage>
</organism>
<dbReference type="Gene3D" id="3.30.565.10">
    <property type="entry name" value="Histidine kinase-like ATPase, C-terminal domain"/>
    <property type="match status" value="1"/>
</dbReference>
<dbReference type="CDD" id="cd00130">
    <property type="entry name" value="PAS"/>
    <property type="match status" value="3"/>
</dbReference>
<dbReference type="Pfam" id="PF02518">
    <property type="entry name" value="HATPase_c"/>
    <property type="match status" value="1"/>
</dbReference>
<feature type="domain" description="PAS" evidence="20">
    <location>
        <begin position="576"/>
        <end position="646"/>
    </location>
</feature>
<dbReference type="SMART" id="SM00086">
    <property type="entry name" value="PAC"/>
    <property type="match status" value="3"/>
</dbReference>
<dbReference type="CDD" id="cd17546">
    <property type="entry name" value="REC_hyHK_CKI1_RcsC-like"/>
    <property type="match status" value="1"/>
</dbReference>
<comment type="catalytic activity">
    <reaction evidence="1">
        <text>ATP + protein L-histidine = ADP + protein N-phospho-L-histidine.</text>
        <dbReference type="EC" id="2.7.13.3"/>
    </reaction>
</comment>
<proteinExistence type="predicted"/>
<evidence type="ECO:0000256" key="12">
    <source>
        <dbReference type="ARBA" id="ARBA00023012"/>
    </source>
</evidence>
<dbReference type="InterPro" id="IPR036890">
    <property type="entry name" value="HATPase_C_sf"/>
</dbReference>
<dbReference type="SUPFAM" id="SSF55785">
    <property type="entry name" value="PYP-like sensor domain (PAS domain)"/>
    <property type="match status" value="3"/>
</dbReference>
<dbReference type="InterPro" id="IPR003660">
    <property type="entry name" value="HAMP_dom"/>
</dbReference>
<dbReference type="EMBL" id="JH600070">
    <property type="protein sequence ID" value="EIJ42906.1"/>
    <property type="molecule type" value="Genomic_DNA"/>
</dbReference>
<keyword evidence="8" id="KW-0547">Nucleotide-binding</keyword>
<evidence type="ECO:0000256" key="17">
    <source>
        <dbReference type="SAM" id="Phobius"/>
    </source>
</evidence>
<keyword evidence="6" id="KW-0808">Transferase</keyword>
<feature type="transmembrane region" description="Helical" evidence="17">
    <location>
        <begin position="364"/>
        <end position="385"/>
    </location>
</feature>
<dbReference type="NCBIfam" id="TIGR00229">
    <property type="entry name" value="sensory_box"/>
    <property type="match status" value="3"/>
</dbReference>
<dbReference type="InterPro" id="IPR013767">
    <property type="entry name" value="PAS_fold"/>
</dbReference>
<keyword evidence="9" id="KW-0418">Kinase</keyword>
<feature type="coiled-coil region" evidence="16">
    <location>
        <begin position="826"/>
        <end position="853"/>
    </location>
</feature>
<reference evidence="23 24" key="1">
    <citation type="submission" date="2011-11" db="EMBL/GenBank/DDBJ databases">
        <title>Improved High-Quality Draft sequence of Beggiatoa alba B18lD.</title>
        <authorList>
            <consortium name="US DOE Joint Genome Institute"/>
            <person name="Lucas S."/>
            <person name="Han J."/>
            <person name="Lapidus A."/>
            <person name="Cheng J.-F."/>
            <person name="Goodwin L."/>
            <person name="Pitluck S."/>
            <person name="Peters L."/>
            <person name="Mikhailova N."/>
            <person name="Held B."/>
            <person name="Detter J.C."/>
            <person name="Han C."/>
            <person name="Tapia R."/>
            <person name="Land M."/>
            <person name="Hauser L."/>
            <person name="Kyrpides N."/>
            <person name="Ivanova N."/>
            <person name="Pagani I."/>
            <person name="Samuel K."/>
            <person name="Teske A."/>
            <person name="Mueller J."/>
            <person name="Woyke T."/>
        </authorList>
    </citation>
    <scope>NUCLEOTIDE SEQUENCE [LARGE SCALE GENOMIC DNA]</scope>
    <source>
        <strain evidence="23 24">B18LD</strain>
    </source>
</reference>
<dbReference type="SMART" id="SM00091">
    <property type="entry name" value="PAS"/>
    <property type="match status" value="3"/>
</dbReference>
<feature type="domain" description="PAC" evidence="21">
    <location>
        <begin position="650"/>
        <end position="702"/>
    </location>
</feature>
<dbReference type="InterPro" id="IPR000014">
    <property type="entry name" value="PAS"/>
</dbReference>
<evidence type="ECO:0000256" key="3">
    <source>
        <dbReference type="ARBA" id="ARBA00012438"/>
    </source>
</evidence>
<dbReference type="SUPFAM" id="SSF52172">
    <property type="entry name" value="CheY-like"/>
    <property type="match status" value="1"/>
</dbReference>
<feature type="domain" description="HAMP" evidence="22">
    <location>
        <begin position="383"/>
        <end position="435"/>
    </location>
</feature>
<dbReference type="GO" id="GO:0006355">
    <property type="term" value="P:regulation of DNA-templated transcription"/>
    <property type="evidence" value="ECO:0007669"/>
    <property type="project" value="InterPro"/>
</dbReference>
<dbReference type="PANTHER" id="PTHR43047">
    <property type="entry name" value="TWO-COMPONENT HISTIDINE PROTEIN KINASE"/>
    <property type="match status" value="1"/>
</dbReference>
<dbReference type="InterPro" id="IPR003594">
    <property type="entry name" value="HATPase_dom"/>
</dbReference>
<dbReference type="PROSITE" id="PS50110">
    <property type="entry name" value="RESPONSE_REGULATORY"/>
    <property type="match status" value="1"/>
</dbReference>
<dbReference type="PROSITE" id="PS50113">
    <property type="entry name" value="PAC"/>
    <property type="match status" value="3"/>
</dbReference>
<dbReference type="STRING" id="395493.BegalDRAFT_2040"/>
<dbReference type="Proteomes" id="UP000005744">
    <property type="component" value="Unassembled WGS sequence"/>
</dbReference>
<dbReference type="SUPFAM" id="SSF158472">
    <property type="entry name" value="HAMP domain-like"/>
    <property type="match status" value="1"/>
</dbReference>
<evidence type="ECO:0000259" key="19">
    <source>
        <dbReference type="PROSITE" id="PS50110"/>
    </source>
</evidence>
<dbReference type="InterPro" id="IPR000700">
    <property type="entry name" value="PAS-assoc_C"/>
</dbReference>
<evidence type="ECO:0000256" key="16">
    <source>
        <dbReference type="SAM" id="Coils"/>
    </source>
</evidence>
<keyword evidence="12" id="KW-0902">Two-component regulatory system</keyword>
<keyword evidence="5 15" id="KW-0597">Phosphoprotein</keyword>
<evidence type="ECO:0000259" key="21">
    <source>
        <dbReference type="PROSITE" id="PS50113"/>
    </source>
</evidence>
<evidence type="ECO:0000259" key="18">
    <source>
        <dbReference type="PROSITE" id="PS50109"/>
    </source>
</evidence>
<sequence>MYFHRIYNKKIALLKKFISPSSLRTVLVLPFVILILFAVGTVGLLSFTNGQQAVNEVARLLRTEIMLEVEQNISHFLEAPHKVNQTHLNLIQLGILNVNNLASWRPYLWKQLLAYPTISFMVIGNEEGEFLSIGGMKKKRATLGVNISNGHNSHDLYRYLTNEDGEPIELLGISKDYDPRPRPWYQAAVKAGRAAWSEVFRRTDDAESLIISATLPVYNTQQQLQGALTSSFRLSTLSRFLKTLSVGKTGAVFIIDRSGNLIASSIDEEIFKISPDDPEAIERLNITHSSSPQLSNSARFLLAKFGSFKRINQFTNEEFKFNKEKNFLAIKPYSDVYGLDWIIGVVIPEADFMGQIHENTQTTVIFSILVLCLSVLGGILTARWITYPIIRLKEAAHQIAKHNWIKPLKIKRDDELGDLTHSFNIMAQQLRTSFDTIEHELQERRNVEIQLRRLTRAVEQNVSSILITNLKGKIEFVNPAFLQTTGYTLNEVLGKNPRVFCAKQQDARIYKTLWKTIKAGNVWQGEIINQKKTGEIYWEFVTISPIKDIHNVTINYLSIQENITSRKQTEEALRNSEERFRTIFNNAAVGITTLDTQGRYLDCNNKWLNMLGYLPEEMRHLTNILVTHPEEQTITQLKFAQLVNGECDAYHLEKRFICQDGSIFWGELWASPIYNEQHQLVAVINIIIDLTTRKEFEEALQQSKQHLKEALHWREAIFNNSTVGIVVVNQQRIITDVNNRMLEMFGYTRTEMLHQSISLIHTTLENYALFADFYNTQLANNEVHHLEFSFRHKTGSVFWCEVSGRAIDRQDFNRGIIWVLMDITERKQAEIALQQAKEQAEHANRAKSAFLANMSHELRTPLNAILGYTQLFKNDTHLTDRYREGIQIIHHSGEHLLTLINDVLDLSKIEAERLELNPNEFHLPDFLKETIELFRMRALQKNLKFIAEYAPTLPLIIYADERRLRQVLLNLLSNAIKFTQQGQIIFAVYPHADKFIFSVKDTGIGIEPKNQEVIFSAFQQVADFHHNSEGTGLGLSISKRLVEMMGGQLYVESTLGQGSHFWFEIPLKSIISTDKNTNDALITGIRDKTPCILIVENAPEERRGLALYLNSLGFQILEAENTVNALTFATHKPNIVLVDMQMPILDGYEFIKQAKSKPELKETIFIAHVINENQQDREQLLKVGYHDCIGSPIETIKLLNILQKHLDLKWIYADNTEVALESENIPIRIYPQRAEITTLLKDVKKGSIRRIIEIADALEAEKPEYSQFCQQVKNLARAFEMEKLQALVERCR</sequence>
<evidence type="ECO:0000256" key="10">
    <source>
        <dbReference type="ARBA" id="ARBA00022840"/>
    </source>
</evidence>
<dbReference type="CDD" id="cd16922">
    <property type="entry name" value="HATPase_EvgS-ArcB-TorS-like"/>
    <property type="match status" value="1"/>
</dbReference>
<dbReference type="Gene3D" id="1.10.287.130">
    <property type="match status" value="1"/>
</dbReference>
<evidence type="ECO:0000256" key="13">
    <source>
        <dbReference type="ARBA" id="ARBA00023136"/>
    </source>
</evidence>
<dbReference type="InterPro" id="IPR035965">
    <property type="entry name" value="PAS-like_dom_sf"/>
</dbReference>
<keyword evidence="24" id="KW-1185">Reference proteome</keyword>
<dbReference type="InterPro" id="IPR011006">
    <property type="entry name" value="CheY-like_superfamily"/>
</dbReference>
<accession>I3CH13</accession>
<dbReference type="PRINTS" id="PR00344">
    <property type="entry name" value="BCTRLSENSOR"/>
</dbReference>